<accession>A0A4Z2EAT0</accession>
<organism evidence="2 3">
    <name type="scientific">Liparis tanakae</name>
    <name type="common">Tanaka's snailfish</name>
    <dbReference type="NCBI Taxonomy" id="230148"/>
    <lineage>
        <taxon>Eukaryota</taxon>
        <taxon>Metazoa</taxon>
        <taxon>Chordata</taxon>
        <taxon>Craniata</taxon>
        <taxon>Vertebrata</taxon>
        <taxon>Euteleostomi</taxon>
        <taxon>Actinopterygii</taxon>
        <taxon>Neopterygii</taxon>
        <taxon>Teleostei</taxon>
        <taxon>Neoteleostei</taxon>
        <taxon>Acanthomorphata</taxon>
        <taxon>Eupercaria</taxon>
        <taxon>Perciformes</taxon>
        <taxon>Cottioidei</taxon>
        <taxon>Cottales</taxon>
        <taxon>Liparidae</taxon>
        <taxon>Liparis</taxon>
    </lineage>
</organism>
<dbReference type="EMBL" id="SRLO01011940">
    <property type="protein sequence ID" value="TNN25670.1"/>
    <property type="molecule type" value="Genomic_DNA"/>
</dbReference>
<evidence type="ECO:0000256" key="1">
    <source>
        <dbReference type="SAM" id="MobiDB-lite"/>
    </source>
</evidence>
<reference evidence="2 3" key="1">
    <citation type="submission" date="2019-03" db="EMBL/GenBank/DDBJ databases">
        <title>First draft genome of Liparis tanakae, snailfish: a comprehensive survey of snailfish specific genes.</title>
        <authorList>
            <person name="Kim W."/>
            <person name="Song I."/>
            <person name="Jeong J.-H."/>
            <person name="Kim D."/>
            <person name="Kim S."/>
            <person name="Ryu S."/>
            <person name="Song J.Y."/>
            <person name="Lee S.K."/>
        </authorList>
    </citation>
    <scope>NUCLEOTIDE SEQUENCE [LARGE SCALE GENOMIC DNA]</scope>
    <source>
        <tissue evidence="2">Muscle</tissue>
    </source>
</reference>
<keyword evidence="2" id="KW-0808">Transferase</keyword>
<dbReference type="OrthoDB" id="46564at2759"/>
<feature type="region of interest" description="Disordered" evidence="1">
    <location>
        <begin position="64"/>
        <end position="106"/>
    </location>
</feature>
<keyword evidence="2" id="KW-0489">Methyltransferase</keyword>
<keyword evidence="3" id="KW-1185">Reference proteome</keyword>
<protein>
    <submittedName>
        <fullName evidence="2">Methyltransferase-like protein 22</fullName>
    </submittedName>
</protein>
<proteinExistence type="predicted"/>
<evidence type="ECO:0000313" key="3">
    <source>
        <dbReference type="Proteomes" id="UP000314294"/>
    </source>
</evidence>
<name>A0A4Z2EAT0_9TELE</name>
<comment type="caution">
    <text evidence="2">The sequence shown here is derived from an EMBL/GenBank/DDBJ whole genome shotgun (WGS) entry which is preliminary data.</text>
</comment>
<gene>
    <name evidence="2" type="primary">METTL22</name>
    <name evidence="2" type="ORF">EYF80_064199</name>
</gene>
<dbReference type="GO" id="GO:0032259">
    <property type="term" value="P:methylation"/>
    <property type="evidence" value="ECO:0007669"/>
    <property type="project" value="UniProtKB-KW"/>
</dbReference>
<sequence>MNFTLRHMDVSCDAYSHFSRCLQQLQQLEAGRRFTVERLANDFSQSLLYERIEQLELWKVTSTPFPASTATSDPDGPGESLKCETEPAHPQGTGGHVELLEGQVDM</sequence>
<evidence type="ECO:0000313" key="2">
    <source>
        <dbReference type="EMBL" id="TNN25670.1"/>
    </source>
</evidence>
<dbReference type="AlphaFoldDB" id="A0A4Z2EAT0"/>
<dbReference type="Proteomes" id="UP000314294">
    <property type="component" value="Unassembled WGS sequence"/>
</dbReference>
<dbReference type="GO" id="GO:0008168">
    <property type="term" value="F:methyltransferase activity"/>
    <property type="evidence" value="ECO:0007669"/>
    <property type="project" value="UniProtKB-KW"/>
</dbReference>